<gene>
    <name evidence="2" type="ORF">MNOR_LOCUS29259</name>
</gene>
<feature type="signal peptide" evidence="1">
    <location>
        <begin position="1"/>
        <end position="32"/>
    </location>
</feature>
<evidence type="ECO:0000313" key="3">
    <source>
        <dbReference type="Proteomes" id="UP001497623"/>
    </source>
</evidence>
<accession>A0AAV2RTM1</accession>
<sequence length="289" mass="31644">LINRSVFGFFNNSSMPLQMIIFLFGLVSQAVCDIDTHVYPPECIYPPGFIGNATANVTTPDYVTLRPIERCCPQCEHCKHLGGFCALKWAVHLYKECCDFDPVEPCRDYSCKCCVVCGDDKCSPCVETGGNCRKECRADEQEDPNNQCSYYNNGTGCKCCKKCEATYECQDAQGICKTSPDACHHGMYPSTGCCGGCYCCKPVFEPILGSTCDSRGGRCVDDPADCDSGSYSCFGECSKTVFTGGLKSVILGYCCIPKNTGHAALPGRLIDQFDQMMQGGRRHPKQLLE</sequence>
<dbReference type="Proteomes" id="UP001497623">
    <property type="component" value="Unassembled WGS sequence"/>
</dbReference>
<dbReference type="AlphaFoldDB" id="A0AAV2RTM1"/>
<feature type="chain" id="PRO_5043977003" evidence="1">
    <location>
        <begin position="33"/>
        <end position="289"/>
    </location>
</feature>
<evidence type="ECO:0000313" key="2">
    <source>
        <dbReference type="EMBL" id="CAL4143240.1"/>
    </source>
</evidence>
<keyword evidence="1" id="KW-0732">Signal</keyword>
<evidence type="ECO:0000256" key="1">
    <source>
        <dbReference type="SAM" id="SignalP"/>
    </source>
</evidence>
<organism evidence="2 3">
    <name type="scientific">Meganyctiphanes norvegica</name>
    <name type="common">Northern krill</name>
    <name type="synonym">Thysanopoda norvegica</name>
    <dbReference type="NCBI Taxonomy" id="48144"/>
    <lineage>
        <taxon>Eukaryota</taxon>
        <taxon>Metazoa</taxon>
        <taxon>Ecdysozoa</taxon>
        <taxon>Arthropoda</taxon>
        <taxon>Crustacea</taxon>
        <taxon>Multicrustacea</taxon>
        <taxon>Malacostraca</taxon>
        <taxon>Eumalacostraca</taxon>
        <taxon>Eucarida</taxon>
        <taxon>Euphausiacea</taxon>
        <taxon>Euphausiidae</taxon>
        <taxon>Meganyctiphanes</taxon>
    </lineage>
</organism>
<feature type="non-terminal residue" evidence="2">
    <location>
        <position position="1"/>
    </location>
</feature>
<protein>
    <submittedName>
        <fullName evidence="2">Uncharacterized protein</fullName>
    </submittedName>
</protein>
<reference evidence="2 3" key="1">
    <citation type="submission" date="2024-05" db="EMBL/GenBank/DDBJ databases">
        <authorList>
            <person name="Wallberg A."/>
        </authorList>
    </citation>
    <scope>NUCLEOTIDE SEQUENCE [LARGE SCALE GENOMIC DNA]</scope>
</reference>
<proteinExistence type="predicted"/>
<keyword evidence="3" id="KW-1185">Reference proteome</keyword>
<comment type="caution">
    <text evidence="2">The sequence shown here is derived from an EMBL/GenBank/DDBJ whole genome shotgun (WGS) entry which is preliminary data.</text>
</comment>
<name>A0AAV2RTM1_MEGNR</name>
<dbReference type="EMBL" id="CAXKWB010033576">
    <property type="protein sequence ID" value="CAL4143240.1"/>
    <property type="molecule type" value="Genomic_DNA"/>
</dbReference>